<evidence type="ECO:0000256" key="1">
    <source>
        <dbReference type="SAM" id="Phobius"/>
    </source>
</evidence>
<proteinExistence type="predicted"/>
<name>A0A6J5MVY9_9CAUD</name>
<evidence type="ECO:0000313" key="2">
    <source>
        <dbReference type="EMBL" id="CAB4150027.1"/>
    </source>
</evidence>
<sequence length="63" mass="6945">MTPNEWAAVGGLVLSILAAVYSAMKFMVKSIMRELTPNGGSSLKDQVNRIESRVDALYIKLME</sequence>
<accession>A0A6J5MVY9</accession>
<reference evidence="2" key="1">
    <citation type="submission" date="2020-04" db="EMBL/GenBank/DDBJ databases">
        <authorList>
            <person name="Chiriac C."/>
            <person name="Salcher M."/>
            <person name="Ghai R."/>
            <person name="Kavagutti S V."/>
        </authorList>
    </citation>
    <scope>NUCLEOTIDE SEQUENCE</scope>
</reference>
<feature type="transmembrane region" description="Helical" evidence="1">
    <location>
        <begin position="6"/>
        <end position="24"/>
    </location>
</feature>
<keyword evidence="1" id="KW-0472">Membrane</keyword>
<gene>
    <name evidence="2" type="ORF">UFOVP560_20</name>
</gene>
<keyword evidence="1" id="KW-1133">Transmembrane helix</keyword>
<keyword evidence="1" id="KW-0812">Transmembrane</keyword>
<protein>
    <submittedName>
        <fullName evidence="2">Uncharacterized protein</fullName>
    </submittedName>
</protein>
<dbReference type="EMBL" id="LR796536">
    <property type="protein sequence ID" value="CAB4150027.1"/>
    <property type="molecule type" value="Genomic_DNA"/>
</dbReference>
<organism evidence="2">
    <name type="scientific">uncultured Caudovirales phage</name>
    <dbReference type="NCBI Taxonomy" id="2100421"/>
    <lineage>
        <taxon>Viruses</taxon>
        <taxon>Duplodnaviria</taxon>
        <taxon>Heunggongvirae</taxon>
        <taxon>Uroviricota</taxon>
        <taxon>Caudoviricetes</taxon>
        <taxon>Peduoviridae</taxon>
        <taxon>Maltschvirus</taxon>
        <taxon>Maltschvirus maltsch</taxon>
    </lineage>
</organism>